<dbReference type="Pfam" id="PF00300">
    <property type="entry name" value="His_Phos_1"/>
    <property type="match status" value="1"/>
</dbReference>
<protein>
    <submittedName>
        <fullName evidence="1">Putative mutase</fullName>
    </submittedName>
</protein>
<dbReference type="SUPFAM" id="SSF53254">
    <property type="entry name" value="Phosphoglycerate mutase-like"/>
    <property type="match status" value="1"/>
</dbReference>
<dbReference type="SMART" id="SM00855">
    <property type="entry name" value="PGAM"/>
    <property type="match status" value="1"/>
</dbReference>
<sequence>MGNTSSGRALTHPRVYLVRHGETAWTISGQHTGHTDIALTKQGEREARTLAPQLKNKHFAQVFTSPLQRARHTAELAGFGACAQAEPDLTEWDYGIYEARRTADIRAERPGWCLFKDGCPGGETLDEVSLRADRVIGRIRAQEGDVLIFAHRDILRILIARWLNLPAVAARHFYLVTASLNILGYDHGLDEPVIFLLNDGQGLFS</sequence>
<reference evidence="1" key="1">
    <citation type="submission" date="2009-10" db="EMBL/GenBank/DDBJ databases">
        <title>Diversity of trophic interactions inside an arsenic-rich microbial ecosystem.</title>
        <authorList>
            <person name="Bertin P.N."/>
            <person name="Heinrich-Salmeron A."/>
            <person name="Pelletier E."/>
            <person name="Goulhen-Chollet F."/>
            <person name="Arsene-Ploetze F."/>
            <person name="Gallien S."/>
            <person name="Calteau A."/>
            <person name="Vallenet D."/>
            <person name="Casiot C."/>
            <person name="Chane-Woon-Ming B."/>
            <person name="Giloteaux L."/>
            <person name="Barakat M."/>
            <person name="Bonnefoy V."/>
            <person name="Bruneel O."/>
            <person name="Chandler M."/>
            <person name="Cleiss J."/>
            <person name="Duran R."/>
            <person name="Elbaz-Poulichet F."/>
            <person name="Fonknechten N."/>
            <person name="Lauga B."/>
            <person name="Mornico D."/>
            <person name="Ortet P."/>
            <person name="Schaeffer C."/>
            <person name="Siguier P."/>
            <person name="Alexander Thil Smith A."/>
            <person name="Van Dorsselaer A."/>
            <person name="Weissenbach J."/>
            <person name="Medigue C."/>
            <person name="Le Paslier D."/>
        </authorList>
    </citation>
    <scope>NUCLEOTIDE SEQUENCE</scope>
</reference>
<organism evidence="1">
    <name type="scientific">mine drainage metagenome</name>
    <dbReference type="NCBI Taxonomy" id="410659"/>
    <lineage>
        <taxon>unclassified sequences</taxon>
        <taxon>metagenomes</taxon>
        <taxon>ecological metagenomes</taxon>
    </lineage>
</organism>
<dbReference type="InterPro" id="IPR013078">
    <property type="entry name" value="His_Pase_superF_clade-1"/>
</dbReference>
<dbReference type="GO" id="GO:0070297">
    <property type="term" value="P:regulation of phosphorelay signal transduction system"/>
    <property type="evidence" value="ECO:0007669"/>
    <property type="project" value="TreeGrafter"/>
</dbReference>
<evidence type="ECO:0000313" key="1">
    <source>
        <dbReference type="EMBL" id="CBI09796.1"/>
    </source>
</evidence>
<dbReference type="InterPro" id="IPR029033">
    <property type="entry name" value="His_PPase_superfam"/>
</dbReference>
<dbReference type="InterPro" id="IPR050275">
    <property type="entry name" value="PGM_Phosphatase"/>
</dbReference>
<dbReference type="GO" id="GO:0101006">
    <property type="term" value="F:protein histidine phosphatase activity"/>
    <property type="evidence" value="ECO:0007669"/>
    <property type="project" value="TreeGrafter"/>
</dbReference>
<dbReference type="PANTHER" id="PTHR48100">
    <property type="entry name" value="BROAD-SPECIFICITY PHOSPHATASE YOR283W-RELATED"/>
    <property type="match status" value="1"/>
</dbReference>
<dbReference type="PANTHER" id="PTHR48100:SF15">
    <property type="entry name" value="SEDOHEPTULOSE 1,7-BISPHOSPHATASE"/>
    <property type="match status" value="1"/>
</dbReference>
<comment type="caution">
    <text evidence="1">The sequence shown here is derived from an EMBL/GenBank/DDBJ whole genome shotgun (WGS) entry which is preliminary data.</text>
</comment>
<accession>E6QRC4</accession>
<proteinExistence type="predicted"/>
<name>E6QRC4_9ZZZZ</name>
<dbReference type="EMBL" id="CABR01000052">
    <property type="protein sequence ID" value="CBI09796.1"/>
    <property type="molecule type" value="Genomic_DNA"/>
</dbReference>
<dbReference type="Gene3D" id="3.40.50.1240">
    <property type="entry name" value="Phosphoglycerate mutase-like"/>
    <property type="match status" value="1"/>
</dbReference>
<gene>
    <name evidence="1" type="ORF">CARN7_0540</name>
</gene>
<dbReference type="AlphaFoldDB" id="E6QRC4"/>
<dbReference type="CDD" id="cd07067">
    <property type="entry name" value="HP_PGM_like"/>
    <property type="match status" value="1"/>
</dbReference>